<dbReference type="GO" id="GO:0003676">
    <property type="term" value="F:nucleic acid binding"/>
    <property type="evidence" value="ECO:0007669"/>
    <property type="project" value="InterPro"/>
</dbReference>
<evidence type="ECO:0000313" key="3">
    <source>
        <dbReference type="EMBL" id="GFO67770.1"/>
    </source>
</evidence>
<dbReference type="SUPFAM" id="SSF53098">
    <property type="entry name" value="Ribonuclease H-like"/>
    <property type="match status" value="1"/>
</dbReference>
<protein>
    <recommendedName>
        <fullName evidence="2">Integrase catalytic domain-containing protein</fullName>
    </recommendedName>
</protein>
<feature type="domain" description="Integrase catalytic" evidence="2">
    <location>
        <begin position="289"/>
        <end position="506"/>
    </location>
</feature>
<evidence type="ECO:0000259" key="2">
    <source>
        <dbReference type="PROSITE" id="PS50994"/>
    </source>
</evidence>
<reference evidence="4" key="1">
    <citation type="submission" date="2020-06" db="EMBL/GenBank/DDBJ databases">
        <title>Draft genomic sequecing of Geomonas sp. Red745.</title>
        <authorList>
            <person name="Itoh H."/>
            <person name="Xu Z.X."/>
            <person name="Ushijima N."/>
            <person name="Masuda Y."/>
            <person name="Shiratori Y."/>
            <person name="Senoo K."/>
        </authorList>
    </citation>
    <scope>NUCLEOTIDE SEQUENCE [LARGE SCALE GENOMIC DNA]</scope>
    <source>
        <strain evidence="4">Red745</strain>
    </source>
</reference>
<proteinExistence type="predicted"/>
<gene>
    <name evidence="3" type="ORF">GMLC_13490</name>
</gene>
<dbReference type="RefSeq" id="WP_183360290.1">
    <property type="nucleotide sequence ID" value="NZ_BLXZ01000002.1"/>
</dbReference>
<comment type="caution">
    <text evidence="3">The sequence shown here is derived from an EMBL/GenBank/DDBJ whole genome shotgun (WGS) entry which is preliminary data.</text>
</comment>
<dbReference type="EMBL" id="BLXZ01000002">
    <property type="protein sequence ID" value="GFO67770.1"/>
    <property type="molecule type" value="Genomic_DNA"/>
</dbReference>
<evidence type="ECO:0000256" key="1">
    <source>
        <dbReference type="SAM" id="MobiDB-lite"/>
    </source>
</evidence>
<keyword evidence="4" id="KW-1185">Reference proteome</keyword>
<feature type="compositionally biased region" description="Basic and acidic residues" evidence="1">
    <location>
        <begin position="650"/>
        <end position="693"/>
    </location>
</feature>
<dbReference type="Proteomes" id="UP000587586">
    <property type="component" value="Unassembled WGS sequence"/>
</dbReference>
<sequence>MLAECAVIEWVVEEEKRTYMERILYVDRPAGQLVVIALCDDALPIWKCLEDVADAIAAGRAFRRADPYAWHADPLPEFLEKHAERRDRGWELIKDLVGNEPGIFNPEIRGKLIREAVESLETDRTELYRLLRRYWIRGKIKNALLPSYDRCGAPGKTRTLVLRADGSFAKRGRPSKISRLYPDRPGVNVDNGIAAIFDCAIKLYYHKQNSRSLKDAYDQMLDKHFSVGMVQKDGIQVPVHLPPWEQPTYPQFRYWYEKKLDLQEAIIKRRGQKRFNLENRPILGSSTQMAFGPGSIFQIDATIADIYLVSTLNRSWIIGRPVVYFVMDVFSRMCVGLYVGLEGPSWAGAMMAIANATCDKVAYCAEYGIPIAEEEWPCHYLPAKILADRGELIGRNADNLPDNLDITVENCPPYRGDLKGIVEQQFHRTKEKSVVWLPGVVLKAKERGTKDYRLDAQLDLYQFTQVMIYTILEYNRFHWMDTYEKELDLIRDDVRPIPLELWEWGIQNRVGKLKERSPEVIKVGLMPQGEATVTERGIRFEGVFYDTERALREQWYVNARSNKTWTIPVSYDPRQTDVIYWRCGGTTVFEPCNIIKRDSRFTGCRVEEVQQFFALEKLKATENLSNERQAGAELRAKREQIVKDAQEMTRKDVPAGLSKKERLDKVKKNRADEKQRNRKAEAYDLRPLREKKGPATVHVLDSEQMTEAANDNLPMTAAEKRKRNLEFLERD</sequence>
<dbReference type="PROSITE" id="PS50994">
    <property type="entry name" value="INTEGRASE"/>
    <property type="match status" value="1"/>
</dbReference>
<organism evidence="3 4">
    <name type="scientific">Geomonas limicola</name>
    <dbReference type="NCBI Taxonomy" id="2740186"/>
    <lineage>
        <taxon>Bacteria</taxon>
        <taxon>Pseudomonadati</taxon>
        <taxon>Thermodesulfobacteriota</taxon>
        <taxon>Desulfuromonadia</taxon>
        <taxon>Geobacterales</taxon>
        <taxon>Geobacteraceae</taxon>
        <taxon>Geomonas</taxon>
    </lineage>
</organism>
<dbReference type="GO" id="GO:0015074">
    <property type="term" value="P:DNA integration"/>
    <property type="evidence" value="ECO:0007669"/>
    <property type="project" value="InterPro"/>
</dbReference>
<accession>A0A6V8N5U9</accession>
<dbReference type="InterPro" id="IPR012337">
    <property type="entry name" value="RNaseH-like_sf"/>
</dbReference>
<feature type="region of interest" description="Disordered" evidence="1">
    <location>
        <begin position="650"/>
        <end position="696"/>
    </location>
</feature>
<dbReference type="InterPro" id="IPR036397">
    <property type="entry name" value="RNaseH_sf"/>
</dbReference>
<dbReference type="AlphaFoldDB" id="A0A6V8N5U9"/>
<evidence type="ECO:0000313" key="4">
    <source>
        <dbReference type="Proteomes" id="UP000587586"/>
    </source>
</evidence>
<dbReference type="Gene3D" id="3.30.420.10">
    <property type="entry name" value="Ribonuclease H-like superfamily/Ribonuclease H"/>
    <property type="match status" value="1"/>
</dbReference>
<dbReference type="InterPro" id="IPR001584">
    <property type="entry name" value="Integrase_cat-core"/>
</dbReference>
<name>A0A6V8N5U9_9BACT</name>